<dbReference type="eggNOG" id="COG0251">
    <property type="taxonomic scope" value="Bacteria"/>
</dbReference>
<dbReference type="KEGG" id="zmo:ZMO1947"/>
<dbReference type="PANTHER" id="PTHR11803:SF39">
    <property type="entry name" value="2-IMINOBUTANOATE_2-IMINOPROPANOATE DEAMINASE"/>
    <property type="match status" value="1"/>
</dbReference>
<dbReference type="InterPro" id="IPR035959">
    <property type="entry name" value="RutC-like_sf"/>
</dbReference>
<keyword evidence="4" id="KW-1185">Reference proteome</keyword>
<dbReference type="EMBL" id="AE008692">
    <property type="protein sequence ID" value="AAV90571.1"/>
    <property type="molecule type" value="Genomic_DNA"/>
</dbReference>
<protein>
    <submittedName>
        <fullName evidence="3">Endoribonuclease L-PSP</fullName>
    </submittedName>
</protein>
<dbReference type="GO" id="GO:0005829">
    <property type="term" value="C:cytosol"/>
    <property type="evidence" value="ECO:0007669"/>
    <property type="project" value="TreeGrafter"/>
</dbReference>
<dbReference type="NCBIfam" id="TIGR00004">
    <property type="entry name" value="Rid family detoxifying hydrolase"/>
    <property type="match status" value="1"/>
</dbReference>
<evidence type="ECO:0000313" key="4">
    <source>
        <dbReference type="Proteomes" id="UP000001173"/>
    </source>
</evidence>
<dbReference type="AlphaFoldDB" id="Q5NL39"/>
<dbReference type="STRING" id="264203.ZMO1947"/>
<dbReference type="CDD" id="cd00448">
    <property type="entry name" value="YjgF_YER057c_UK114_family"/>
    <property type="match status" value="1"/>
</dbReference>
<proteinExistence type="inferred from homology"/>
<evidence type="ECO:0000313" key="3">
    <source>
        <dbReference type="EMBL" id="AAV90571.1"/>
    </source>
</evidence>
<dbReference type="InterPro" id="IPR006056">
    <property type="entry name" value="RidA"/>
</dbReference>
<dbReference type="GO" id="GO:0019239">
    <property type="term" value="F:deaminase activity"/>
    <property type="evidence" value="ECO:0007669"/>
    <property type="project" value="TreeGrafter"/>
</dbReference>
<dbReference type="Proteomes" id="UP000001173">
    <property type="component" value="Chromosome"/>
</dbReference>
<dbReference type="FunFam" id="3.30.1330.40:FF:000001">
    <property type="entry name" value="L-PSP family endoribonuclease"/>
    <property type="match status" value="1"/>
</dbReference>
<dbReference type="Gene3D" id="3.30.1330.40">
    <property type="entry name" value="RutC-like"/>
    <property type="match status" value="1"/>
</dbReference>
<gene>
    <name evidence="3" type="ordered locus">ZMO1947</name>
</gene>
<dbReference type="HOGENOM" id="CLU_100715_7_3_5"/>
<evidence type="ECO:0000256" key="1">
    <source>
        <dbReference type="ARBA" id="ARBA00010552"/>
    </source>
</evidence>
<dbReference type="RefSeq" id="WP_011241670.1">
    <property type="nucleotide sequence ID" value="NC_006526.2"/>
</dbReference>
<dbReference type="PANTHER" id="PTHR11803">
    <property type="entry name" value="2-IMINOBUTANOATE/2-IMINOPROPANOATE DEAMINASE RIDA"/>
    <property type="match status" value="1"/>
</dbReference>
<reference evidence="3 4" key="2">
    <citation type="journal article" date="2009" name="Nat. Biotechnol.">
        <title>Improved genome annotation for Zymomonas mobilis.</title>
        <authorList>
            <person name="Yang S."/>
            <person name="Pappas K.M."/>
            <person name="Hauser L.J."/>
            <person name="Land M.L."/>
            <person name="Chen G.L."/>
            <person name="Hurst G.B."/>
            <person name="Pan C."/>
            <person name="Kouvelis V.N."/>
            <person name="Typas M.A."/>
            <person name="Pelletier D.A."/>
            <person name="Klingeman D.M."/>
            <person name="Chang Y.J."/>
            <person name="Samatova N.F."/>
            <person name="Brown S.D."/>
        </authorList>
    </citation>
    <scope>NUCLEOTIDE SEQUENCE [LARGE SCALE GENOMIC DNA]</scope>
    <source>
        <strain evidence="4">ATCC 31821 / ZM4 / CP4</strain>
    </source>
</reference>
<sequence length="148" mass="15611">MKSVSALIAGVLAILGVSPVSAEPQFLNSGKVLKGDFPFSEAVKVGNTIYLSGQVGIVPATQQLAAGGIQAESHQVMQNIKAVLEVHGYQMDNLVKCTAFLADMKEWPAFNEIYKGYLVEGKYPARSALGANGLALGARVEVECIASK</sequence>
<dbReference type="InterPro" id="IPR006175">
    <property type="entry name" value="YjgF/YER057c/UK114"/>
</dbReference>
<feature type="signal peptide" evidence="2">
    <location>
        <begin position="1"/>
        <end position="22"/>
    </location>
</feature>
<feature type="chain" id="PRO_5004259812" evidence="2">
    <location>
        <begin position="23"/>
        <end position="148"/>
    </location>
</feature>
<comment type="similarity">
    <text evidence="1">Belongs to the RutC family.</text>
</comment>
<evidence type="ECO:0000256" key="2">
    <source>
        <dbReference type="SAM" id="SignalP"/>
    </source>
</evidence>
<dbReference type="SUPFAM" id="SSF55298">
    <property type="entry name" value="YjgF-like"/>
    <property type="match status" value="1"/>
</dbReference>
<reference evidence="3 4" key="1">
    <citation type="journal article" date="2005" name="Nat. Biotechnol.">
        <title>The genome sequence of the ethanologenic bacterium Zymomonas mobilis ZM4.</title>
        <authorList>
            <person name="Seo J.S."/>
            <person name="Chong H."/>
            <person name="Park H.S."/>
            <person name="Yoon K.O."/>
            <person name="Jung C."/>
            <person name="Kim J.J."/>
            <person name="Hong J.H."/>
            <person name="Kim H."/>
            <person name="Kim J.H."/>
            <person name="Kil J.I."/>
            <person name="Park C.J."/>
            <person name="Oh H.M."/>
            <person name="Lee J.S."/>
            <person name="Jin S.J."/>
            <person name="Um H.W."/>
            <person name="Lee H.J."/>
            <person name="Oh S.J."/>
            <person name="Kim J.Y."/>
            <person name="Kang H.L."/>
            <person name="Lee S.Y."/>
            <person name="Lee K.J."/>
            <person name="Kang H.S."/>
        </authorList>
    </citation>
    <scope>NUCLEOTIDE SEQUENCE [LARGE SCALE GENOMIC DNA]</scope>
    <source>
        <strain evidence="4">ATCC 31821 / ZM4 / CP4</strain>
    </source>
</reference>
<accession>Q5NL39</accession>
<dbReference type="Pfam" id="PF01042">
    <property type="entry name" value="Ribonuc_L-PSP"/>
    <property type="match status" value="1"/>
</dbReference>
<name>Q5NL39_ZYMMO</name>
<keyword evidence="2" id="KW-0732">Signal</keyword>
<organism evidence="3 4">
    <name type="scientific">Zymomonas mobilis subsp. mobilis (strain ATCC 31821 / ZM4 / CP4)</name>
    <dbReference type="NCBI Taxonomy" id="264203"/>
    <lineage>
        <taxon>Bacteria</taxon>
        <taxon>Pseudomonadati</taxon>
        <taxon>Pseudomonadota</taxon>
        <taxon>Alphaproteobacteria</taxon>
        <taxon>Sphingomonadales</taxon>
        <taxon>Zymomonadaceae</taxon>
        <taxon>Zymomonas</taxon>
    </lineage>
</organism>